<proteinExistence type="predicted"/>
<evidence type="ECO:0000313" key="1">
    <source>
        <dbReference type="EMBL" id="WGW12709.1"/>
    </source>
</evidence>
<dbReference type="EMBL" id="CP090958">
    <property type="protein sequence ID" value="WGW12709.1"/>
    <property type="molecule type" value="Genomic_DNA"/>
</dbReference>
<protein>
    <submittedName>
        <fullName evidence="1">Uncharacterized protein</fullName>
    </submittedName>
</protein>
<name>A0ABY8QUK7_9MICO</name>
<accession>A0ABY8QUK7</accession>
<reference evidence="1 2" key="1">
    <citation type="submission" date="2023-05" db="EMBL/GenBank/DDBJ databases">
        <title>Lithophilousrod everest ZFBP1038 complete genpme.</title>
        <authorList>
            <person name="Tian M."/>
        </authorList>
    </citation>
    <scope>NUCLEOTIDE SEQUENCE [LARGE SCALE GENOMIC DNA]</scope>
    <source>
        <strain evidence="1 2">ZFBP1038</strain>
    </source>
</reference>
<dbReference type="RefSeq" id="WP_349639513.1">
    <property type="nucleotide sequence ID" value="NZ_CP090958.1"/>
</dbReference>
<sequence length="95" mass="10694">MSDCYDKQGRPITLQQWVESTDDKRVARDKVGFADVSTVWLGLDHNHFGGPKPIIFETMIGGGRHNLGCWRYSTLKEAQAGHERVVRALRAGEQP</sequence>
<evidence type="ECO:0000313" key="2">
    <source>
        <dbReference type="Proteomes" id="UP001209083"/>
    </source>
</evidence>
<organism evidence="1 2">
    <name type="scientific">Saxibacter everestensis</name>
    <dbReference type="NCBI Taxonomy" id="2909229"/>
    <lineage>
        <taxon>Bacteria</taxon>
        <taxon>Bacillati</taxon>
        <taxon>Actinomycetota</taxon>
        <taxon>Actinomycetes</taxon>
        <taxon>Micrococcales</taxon>
        <taxon>Brevibacteriaceae</taxon>
        <taxon>Saxibacter</taxon>
    </lineage>
</organism>
<keyword evidence="2" id="KW-1185">Reference proteome</keyword>
<gene>
    <name evidence="1" type="ORF">LWF01_02760</name>
</gene>
<dbReference type="Proteomes" id="UP001209083">
    <property type="component" value="Chromosome"/>
</dbReference>